<sequence>MDQLNNNDDIGSIAETLKYSSGDIDLIEMNTRGQSNNNLWFAMRKGKFDLDILSIYPTPEKFLRRPVKQQWVDYLQIKLVNSKSQTTIFPMLLDPEIGASNTVCERLGGLVNDAEEGTKECNSKMKLTVVNKYPRLCLFPSVILRKGKKFVMFMERSRRSCHGIGNFSSPQASVPVGKEVGAIASTVVVEPVLTKASVPVVKEVGAIASTVAVEPVEAKTKASTVVVVAEHTIKLLNGDEDGAKVRAAERARGRNAELCPDAVYRIYVKEKKTLGQKRKKKDAAEVEESSILQTKYPKNELPQAPYVLTAEE</sequence>
<feature type="region of interest" description="Disordered" evidence="1">
    <location>
        <begin position="273"/>
        <end position="297"/>
    </location>
</feature>
<gene>
    <name evidence="2" type="ORF">MEDL_36242</name>
</gene>
<comment type="caution">
    <text evidence="2">The sequence shown here is derived from an EMBL/GenBank/DDBJ whole genome shotgun (WGS) entry which is preliminary data.</text>
</comment>
<dbReference type="AlphaFoldDB" id="A0A8S3SMH6"/>
<dbReference type="Proteomes" id="UP000683360">
    <property type="component" value="Unassembled WGS sequence"/>
</dbReference>
<protein>
    <submittedName>
        <fullName evidence="2">Uncharacterized protein</fullName>
    </submittedName>
</protein>
<evidence type="ECO:0000256" key="1">
    <source>
        <dbReference type="SAM" id="MobiDB-lite"/>
    </source>
</evidence>
<reference evidence="2" key="1">
    <citation type="submission" date="2021-03" db="EMBL/GenBank/DDBJ databases">
        <authorList>
            <person name="Bekaert M."/>
        </authorList>
    </citation>
    <scope>NUCLEOTIDE SEQUENCE</scope>
</reference>
<dbReference type="OrthoDB" id="10067281at2759"/>
<dbReference type="EMBL" id="CAJPWZ010001769">
    <property type="protein sequence ID" value="CAG2222941.1"/>
    <property type="molecule type" value="Genomic_DNA"/>
</dbReference>
<proteinExistence type="predicted"/>
<name>A0A8S3SMH6_MYTED</name>
<organism evidence="2 3">
    <name type="scientific">Mytilus edulis</name>
    <name type="common">Blue mussel</name>
    <dbReference type="NCBI Taxonomy" id="6550"/>
    <lineage>
        <taxon>Eukaryota</taxon>
        <taxon>Metazoa</taxon>
        <taxon>Spiralia</taxon>
        <taxon>Lophotrochozoa</taxon>
        <taxon>Mollusca</taxon>
        <taxon>Bivalvia</taxon>
        <taxon>Autobranchia</taxon>
        <taxon>Pteriomorphia</taxon>
        <taxon>Mytilida</taxon>
        <taxon>Mytiloidea</taxon>
        <taxon>Mytilidae</taxon>
        <taxon>Mytilinae</taxon>
        <taxon>Mytilus</taxon>
    </lineage>
</organism>
<keyword evidence="3" id="KW-1185">Reference proteome</keyword>
<evidence type="ECO:0000313" key="2">
    <source>
        <dbReference type="EMBL" id="CAG2222941.1"/>
    </source>
</evidence>
<evidence type="ECO:0000313" key="3">
    <source>
        <dbReference type="Proteomes" id="UP000683360"/>
    </source>
</evidence>
<accession>A0A8S3SMH6</accession>